<dbReference type="EMBL" id="BJUN01000002">
    <property type="protein sequence ID" value="GEK57690.1"/>
    <property type="molecule type" value="Genomic_DNA"/>
</dbReference>
<keyword evidence="4" id="KW-0238">DNA-binding</keyword>
<accession>A0A510Y2Y8</accession>
<dbReference type="GO" id="GO:0003677">
    <property type="term" value="F:DNA binding"/>
    <property type="evidence" value="ECO:0007669"/>
    <property type="project" value="UniProtKB-KW"/>
</dbReference>
<dbReference type="PANTHER" id="PTHR18964:SF149">
    <property type="entry name" value="BIFUNCTIONAL UDP-N-ACETYLGLUCOSAMINE 2-EPIMERASE_N-ACETYLMANNOSAMINE KINASE"/>
    <property type="match status" value="1"/>
</dbReference>
<keyword evidence="3" id="KW-0859">Xylose metabolism</keyword>
<evidence type="ECO:0000256" key="1">
    <source>
        <dbReference type="ARBA" id="ARBA00002486"/>
    </source>
</evidence>
<gene>
    <name evidence="5" type="ORF">MHA01_05950</name>
</gene>
<dbReference type="SUPFAM" id="SSF53067">
    <property type="entry name" value="Actin-like ATPase domain"/>
    <property type="match status" value="1"/>
</dbReference>
<protein>
    <submittedName>
        <fullName evidence="5">Serine/threonine protein kinase</fullName>
    </submittedName>
</protein>
<dbReference type="SUPFAM" id="SSF46785">
    <property type="entry name" value="Winged helix' DNA-binding domain"/>
    <property type="match status" value="1"/>
</dbReference>
<comment type="function">
    <text evidence="1">Transcriptional repressor of xylose-utilizing enzymes.</text>
</comment>
<keyword evidence="3" id="KW-0119">Carbohydrate metabolism</keyword>
<dbReference type="InterPro" id="IPR036388">
    <property type="entry name" value="WH-like_DNA-bd_sf"/>
</dbReference>
<dbReference type="PANTHER" id="PTHR18964">
    <property type="entry name" value="ROK (REPRESSOR, ORF, KINASE) FAMILY"/>
    <property type="match status" value="1"/>
</dbReference>
<evidence type="ECO:0000313" key="5">
    <source>
        <dbReference type="EMBL" id="GEK57690.1"/>
    </source>
</evidence>
<keyword evidence="5" id="KW-0808">Transferase</keyword>
<sequence>MQTGSFQWMKSINKSIVLNKIRSEGPISRAQIAKETNLTPPTVSANVRELIEQGIVKESRLGDSQGGRKPTMLVINSSDFYIIGLDAGPTEVEFGLADLSGTVIHHLRANINLMEETAFLNVVKKGIHDLLNEIPLMRDKVIGIGVAMHGVVDISTGTSLFAPNLHLRNIPIKEELEKEFGFLVKVENDARAMALGEAWFGSGENVTSMVAVNVGRGIGSGVVINGELYHGEYDIAGELGHMAIDVHGRRCACGSNGCLQTVASGPAVAERAVESLKNHSESKIWELIEGDLGRVSGEIIFTAAEAGDPLAADILRQTGEYLGIGLTNLIHIINPTKIIIGGGVSASGKYVLDQIRQTIQERALTQQAKQTKVVITEFGSQATMLGAVALLLVELFQPQ</sequence>
<dbReference type="PROSITE" id="PS01125">
    <property type="entry name" value="ROK"/>
    <property type="match status" value="1"/>
</dbReference>
<keyword evidence="5" id="KW-0723">Serine/threonine-protein kinase</keyword>
<evidence type="ECO:0000313" key="6">
    <source>
        <dbReference type="Proteomes" id="UP000321051"/>
    </source>
</evidence>
<dbReference type="InterPro" id="IPR000600">
    <property type="entry name" value="ROK"/>
</dbReference>
<evidence type="ECO:0000256" key="3">
    <source>
        <dbReference type="ARBA" id="ARBA00022629"/>
    </source>
</evidence>
<dbReference type="GO" id="GO:0004674">
    <property type="term" value="F:protein serine/threonine kinase activity"/>
    <property type="evidence" value="ECO:0007669"/>
    <property type="project" value="UniProtKB-KW"/>
</dbReference>
<keyword evidence="6" id="KW-1185">Reference proteome</keyword>
<dbReference type="Pfam" id="PF13412">
    <property type="entry name" value="HTH_24"/>
    <property type="match status" value="1"/>
</dbReference>
<dbReference type="OrthoDB" id="9796533at2"/>
<reference evidence="5 6" key="1">
    <citation type="submission" date="2019-07" db="EMBL/GenBank/DDBJ databases">
        <title>Whole genome shotgun sequence of Marinococcus halophilus NBRC 102359.</title>
        <authorList>
            <person name="Hosoyama A."/>
            <person name="Uohara A."/>
            <person name="Ohji S."/>
            <person name="Ichikawa N."/>
        </authorList>
    </citation>
    <scope>NUCLEOTIDE SEQUENCE [LARGE SCALE GENOMIC DNA]</scope>
    <source>
        <strain evidence="5 6">NBRC 102359</strain>
    </source>
</reference>
<dbReference type="Gene3D" id="3.30.420.40">
    <property type="match status" value="2"/>
</dbReference>
<dbReference type="AlphaFoldDB" id="A0A510Y2Y8"/>
<dbReference type="InterPro" id="IPR049874">
    <property type="entry name" value="ROK_cs"/>
</dbReference>
<dbReference type="CDD" id="cd00090">
    <property type="entry name" value="HTH_ARSR"/>
    <property type="match status" value="1"/>
</dbReference>
<proteinExistence type="inferred from homology"/>
<dbReference type="InterPro" id="IPR043129">
    <property type="entry name" value="ATPase_NBD"/>
</dbReference>
<dbReference type="CDD" id="cd24076">
    <property type="entry name" value="ASKHA_ATPase_ROK_BsXylR-like"/>
    <property type="match status" value="1"/>
</dbReference>
<name>A0A510Y2Y8_MARHA</name>
<dbReference type="GO" id="GO:0042732">
    <property type="term" value="P:D-xylose metabolic process"/>
    <property type="evidence" value="ECO:0007669"/>
    <property type="project" value="UniProtKB-KW"/>
</dbReference>
<comment type="similarity">
    <text evidence="2">Belongs to the ROK (NagC/XylR) family.</text>
</comment>
<evidence type="ECO:0000256" key="4">
    <source>
        <dbReference type="ARBA" id="ARBA00023125"/>
    </source>
</evidence>
<evidence type="ECO:0000256" key="2">
    <source>
        <dbReference type="ARBA" id="ARBA00006479"/>
    </source>
</evidence>
<dbReference type="InterPro" id="IPR011991">
    <property type="entry name" value="ArsR-like_HTH"/>
</dbReference>
<dbReference type="Gene3D" id="1.10.10.10">
    <property type="entry name" value="Winged helix-like DNA-binding domain superfamily/Winged helix DNA-binding domain"/>
    <property type="match status" value="1"/>
</dbReference>
<dbReference type="RefSeq" id="WP_094907606.1">
    <property type="nucleotide sequence ID" value="NZ_BJUN01000002.1"/>
</dbReference>
<comment type="caution">
    <text evidence="5">The sequence shown here is derived from an EMBL/GenBank/DDBJ whole genome shotgun (WGS) entry which is preliminary data.</text>
</comment>
<keyword evidence="5" id="KW-0418">Kinase</keyword>
<dbReference type="STRING" id="1371.GCA_900166605_00491"/>
<dbReference type="Proteomes" id="UP000321051">
    <property type="component" value="Unassembled WGS sequence"/>
</dbReference>
<organism evidence="5 6">
    <name type="scientific">Marinococcus halophilus</name>
    <dbReference type="NCBI Taxonomy" id="1371"/>
    <lineage>
        <taxon>Bacteria</taxon>
        <taxon>Bacillati</taxon>
        <taxon>Bacillota</taxon>
        <taxon>Bacilli</taxon>
        <taxon>Bacillales</taxon>
        <taxon>Bacillaceae</taxon>
        <taxon>Marinococcus</taxon>
    </lineage>
</organism>
<dbReference type="Pfam" id="PF00480">
    <property type="entry name" value="ROK"/>
    <property type="match status" value="1"/>
</dbReference>
<dbReference type="InterPro" id="IPR036390">
    <property type="entry name" value="WH_DNA-bd_sf"/>
</dbReference>